<evidence type="ECO:0000256" key="5">
    <source>
        <dbReference type="ARBA" id="ARBA00022679"/>
    </source>
</evidence>
<dbReference type="RefSeq" id="WP_341367422.1">
    <property type="nucleotide sequence ID" value="NZ_CP150951.2"/>
</dbReference>
<dbReference type="InterPro" id="IPR038107">
    <property type="entry name" value="Glycos_transf_N_sf"/>
</dbReference>
<proteinExistence type="inferred from homology"/>
<dbReference type="InterPro" id="IPR007507">
    <property type="entry name" value="Glycos_transf_N"/>
</dbReference>
<evidence type="ECO:0000256" key="7">
    <source>
        <dbReference type="ARBA" id="ARBA00049183"/>
    </source>
</evidence>
<protein>
    <recommendedName>
        <fullName evidence="4 8">3-deoxy-D-manno-octulosonic acid transferase</fullName>
        <shortName evidence="8">Kdo transferase</shortName>
        <ecNumber evidence="3 8">2.4.99.12</ecNumber>
    </recommendedName>
    <alternativeName>
        <fullName evidence="6 8">Lipid IV(A) 3-deoxy-D-manno-octulosonic acid transferase</fullName>
    </alternativeName>
</protein>
<comment type="pathway">
    <text evidence="2 8">Bacterial outer membrane biogenesis; LPS core biosynthesis.</text>
</comment>
<comment type="catalytic activity">
    <reaction evidence="7 8">
        <text>lipid IVA (E. coli) + CMP-3-deoxy-beta-D-manno-octulosonate = alpha-Kdo-(2-&gt;6)-lipid IVA (E. coli) + CMP + H(+)</text>
        <dbReference type="Rhea" id="RHEA:28066"/>
        <dbReference type="ChEBI" id="CHEBI:15378"/>
        <dbReference type="ChEBI" id="CHEBI:58603"/>
        <dbReference type="ChEBI" id="CHEBI:60364"/>
        <dbReference type="ChEBI" id="CHEBI:60377"/>
        <dbReference type="ChEBI" id="CHEBI:85987"/>
        <dbReference type="EC" id="2.4.99.12"/>
    </reaction>
</comment>
<name>A0ABZ2V5Y3_9RHOB</name>
<organism evidence="10 11">
    <name type="scientific">Yoonia phaeophyticola</name>
    <dbReference type="NCBI Taxonomy" id="3137369"/>
    <lineage>
        <taxon>Bacteria</taxon>
        <taxon>Pseudomonadati</taxon>
        <taxon>Pseudomonadota</taxon>
        <taxon>Alphaproteobacteria</taxon>
        <taxon>Rhodobacterales</taxon>
        <taxon>Paracoccaceae</taxon>
        <taxon>Yoonia</taxon>
    </lineage>
</organism>
<dbReference type="Gene3D" id="3.40.50.2000">
    <property type="entry name" value="Glycogen Phosphorylase B"/>
    <property type="match status" value="1"/>
</dbReference>
<evidence type="ECO:0000256" key="2">
    <source>
        <dbReference type="ARBA" id="ARBA00004713"/>
    </source>
</evidence>
<dbReference type="PANTHER" id="PTHR42755:SF1">
    <property type="entry name" value="3-DEOXY-D-MANNO-OCTULOSONIC ACID TRANSFERASE, MITOCHONDRIAL-RELATED"/>
    <property type="match status" value="1"/>
</dbReference>
<dbReference type="Pfam" id="PF04413">
    <property type="entry name" value="Glycos_transf_N"/>
    <property type="match status" value="1"/>
</dbReference>
<dbReference type="Proteomes" id="UP001440612">
    <property type="component" value="Chromosome"/>
</dbReference>
<evidence type="ECO:0000256" key="6">
    <source>
        <dbReference type="ARBA" id="ARBA00031445"/>
    </source>
</evidence>
<evidence type="ECO:0000256" key="4">
    <source>
        <dbReference type="ARBA" id="ARBA00019077"/>
    </source>
</evidence>
<accession>A0ABZ2V5Y3</accession>
<keyword evidence="5 8" id="KW-0808">Transferase</keyword>
<evidence type="ECO:0000256" key="3">
    <source>
        <dbReference type="ARBA" id="ARBA00012621"/>
    </source>
</evidence>
<dbReference type="InterPro" id="IPR039901">
    <property type="entry name" value="Kdotransferase"/>
</dbReference>
<evidence type="ECO:0000313" key="11">
    <source>
        <dbReference type="Proteomes" id="UP001440612"/>
    </source>
</evidence>
<keyword evidence="11" id="KW-1185">Reference proteome</keyword>
<evidence type="ECO:0000259" key="9">
    <source>
        <dbReference type="Pfam" id="PF04413"/>
    </source>
</evidence>
<reference evidence="11" key="1">
    <citation type="submission" date="2024-04" db="EMBL/GenBank/DDBJ databases">
        <title>Phylogenomic analyses of a clade within the roseobacter group suggest taxonomic reassignments of species of the genera Aestuariivita, Citreicella, Loktanella, Nautella, Pelagibaca, Ruegeria, Thalassobius, Thiobacimonas and Tropicibacter, and the proposal o.</title>
        <authorList>
            <person name="Jeon C.O."/>
        </authorList>
    </citation>
    <scope>NUCLEOTIDE SEQUENCE [LARGE SCALE GENOMIC DNA]</scope>
    <source>
        <strain evidence="11">BS5-3</strain>
    </source>
</reference>
<evidence type="ECO:0000256" key="1">
    <source>
        <dbReference type="ARBA" id="ARBA00003394"/>
    </source>
</evidence>
<keyword evidence="8" id="KW-0448">Lipopolysaccharide biosynthesis</keyword>
<keyword evidence="8" id="KW-0472">Membrane</keyword>
<dbReference type="PANTHER" id="PTHR42755">
    <property type="entry name" value="3-DEOXY-MANNO-OCTULOSONATE CYTIDYLYLTRANSFERASE"/>
    <property type="match status" value="1"/>
</dbReference>
<dbReference type="EC" id="2.4.99.12" evidence="3 8"/>
<gene>
    <name evidence="10" type="ORF">AABB29_01210</name>
</gene>
<evidence type="ECO:0000256" key="8">
    <source>
        <dbReference type="RuleBase" id="RU365103"/>
    </source>
</evidence>
<comment type="subcellular location">
    <subcellularLocation>
        <location evidence="8">Cell membrane</location>
    </subcellularLocation>
</comment>
<dbReference type="EMBL" id="CP150951">
    <property type="protein sequence ID" value="WZC49312.1"/>
    <property type="molecule type" value="Genomic_DNA"/>
</dbReference>
<dbReference type="Gene3D" id="3.40.50.11720">
    <property type="entry name" value="3-Deoxy-D-manno-octulosonic-acid transferase, N-terminal domain"/>
    <property type="match status" value="1"/>
</dbReference>
<comment type="function">
    <text evidence="1 8">Involved in lipopolysaccharide (LPS) biosynthesis. Catalyzes the transfer of 3-deoxy-D-manno-octulosonate (Kdo) residue(s) from CMP-Kdo to lipid IV(A), the tetraacyldisaccharide-1,4'-bisphosphate precursor of lipid A.</text>
</comment>
<keyword evidence="8" id="KW-1003">Cell membrane</keyword>
<dbReference type="GO" id="GO:0016740">
    <property type="term" value="F:transferase activity"/>
    <property type="evidence" value="ECO:0007669"/>
    <property type="project" value="UniProtKB-KW"/>
</dbReference>
<feature type="domain" description="3-deoxy-D-manno-octulosonic-acid transferase N-terminal" evidence="9">
    <location>
        <begin position="89"/>
        <end position="181"/>
    </location>
</feature>
<sequence>MARSLSIAAYLASLGSVDEGSDQGAQPPRPTGTIIWARCTHAEQLTAIETLGRKLSEDGDPIQLIATLRDWGHYPSDRALPEPKGKEKIRSFIDHWQPVMVIWMRGDLDLILLDEIRSADVPRILVDADGEGLDNVAGGWVPGALRSVLTGFEAALTLDNAAADRLIRAGAIPETILVTGAMEDSEPALPCDEEEREAFSKTIGTRPVWLAAGAKIEEWFDLCRAHQEASARAHRLLLIVVPSDLDDAPQFVEFMRMDGFQVALRSEEMDPEETVQIYIADTDEEIGLWYRISPICYMGGTLHGGGCRDPFEATALGSVALYGPEIAPYQKHTARLNAAGASRLIRSSDDLGGIVEALLSPDVAAKVAHAAWDVTSRGADVTNRVAAYIRSRLDEMVG</sequence>
<comment type="similarity">
    <text evidence="8">Belongs to the glycosyltransferase group 1 family.</text>
</comment>
<evidence type="ECO:0000313" key="10">
    <source>
        <dbReference type="EMBL" id="WZC49312.1"/>
    </source>
</evidence>